<sequence length="398" mass="40390">MGAPPGSPARAAAVTAAAFITPTPSRAAVGIPTTGTSWMCPRHASWVPVARRRRRAATPCRWLVGLPAATPDTAAAAAVAPRSGALSMQAGGGGKKKDGSTASPLVRGVTAFLLAAFLAGSFVPFLPTLTAFIKGDAAGTATSVLEARLRKVPVFAVTDGEGKPYLTVDEAAATAAGVGGGGSSGGGAVGYFFLDVADASAYLDAVRAQLPTDEVTAATSPILFPVGLDEALAFTSPASSTAAAAARRANGVGASERFVLRPSAEEAATAEALTGGAFAARFGADAVPLFYIDGLAVVDEPADGGAPGGTVYPLFFRKAELDTYVAAAEARDAAGVAAVRADGRLEVRVVDLSDVVAEIRRGGAGRLGQGAQARIRAPRPWRRRWARAGPLWMWVPPR</sequence>
<proteinExistence type="predicted"/>
<name>A0ACC3BSP2_PYRYE</name>
<dbReference type="EMBL" id="CM020618">
    <property type="protein sequence ID" value="KAK1860887.1"/>
    <property type="molecule type" value="Genomic_DNA"/>
</dbReference>
<reference evidence="1" key="1">
    <citation type="submission" date="2019-11" db="EMBL/GenBank/DDBJ databases">
        <title>Nori genome reveals adaptations in red seaweeds to the harsh intertidal environment.</title>
        <authorList>
            <person name="Wang D."/>
            <person name="Mao Y."/>
        </authorList>
    </citation>
    <scope>NUCLEOTIDE SEQUENCE</scope>
    <source>
        <tissue evidence="1">Gametophyte</tissue>
    </source>
</reference>
<organism evidence="1 2">
    <name type="scientific">Pyropia yezoensis</name>
    <name type="common">Susabi-nori</name>
    <name type="synonym">Porphyra yezoensis</name>
    <dbReference type="NCBI Taxonomy" id="2788"/>
    <lineage>
        <taxon>Eukaryota</taxon>
        <taxon>Rhodophyta</taxon>
        <taxon>Bangiophyceae</taxon>
        <taxon>Bangiales</taxon>
        <taxon>Bangiaceae</taxon>
        <taxon>Pyropia</taxon>
    </lineage>
</organism>
<comment type="caution">
    <text evidence="1">The sequence shown here is derived from an EMBL/GenBank/DDBJ whole genome shotgun (WGS) entry which is preliminary data.</text>
</comment>
<protein>
    <submittedName>
        <fullName evidence="1">Uncharacterized protein</fullName>
    </submittedName>
</protein>
<keyword evidence="2" id="KW-1185">Reference proteome</keyword>
<evidence type="ECO:0000313" key="2">
    <source>
        <dbReference type="Proteomes" id="UP000798662"/>
    </source>
</evidence>
<accession>A0ACC3BSP2</accession>
<gene>
    <name evidence="1" type="ORF">I4F81_003474</name>
</gene>
<evidence type="ECO:0000313" key="1">
    <source>
        <dbReference type="EMBL" id="KAK1860887.1"/>
    </source>
</evidence>
<dbReference type="Proteomes" id="UP000798662">
    <property type="component" value="Chromosome 1"/>
</dbReference>